<name>A0A8S5QJN4_9CAUD</name>
<accession>A0A8S5QJN4</accession>
<sequence>MMELILHTALLITAAIEVIAGYRSEWKGDKLRQFEHIQKAILLILIAKM</sequence>
<reference evidence="1" key="1">
    <citation type="journal article" date="2021" name="Proc. Natl. Acad. Sci. U.S.A.">
        <title>A Catalog of Tens of Thousands of Viruses from Human Metagenomes Reveals Hidden Associations with Chronic Diseases.</title>
        <authorList>
            <person name="Tisza M.J."/>
            <person name="Buck C.B."/>
        </authorList>
    </citation>
    <scope>NUCLEOTIDE SEQUENCE</scope>
    <source>
        <strain evidence="1">CtXmm2</strain>
    </source>
</reference>
<protein>
    <submittedName>
        <fullName evidence="1">Uncharacterized protein</fullName>
    </submittedName>
</protein>
<evidence type="ECO:0000313" key="1">
    <source>
        <dbReference type="EMBL" id="DAE18740.1"/>
    </source>
</evidence>
<dbReference type="EMBL" id="BK015661">
    <property type="protein sequence ID" value="DAE18740.1"/>
    <property type="molecule type" value="Genomic_DNA"/>
</dbReference>
<organism evidence="1">
    <name type="scientific">Siphoviridae sp. ctXmm2</name>
    <dbReference type="NCBI Taxonomy" id="2825546"/>
    <lineage>
        <taxon>Viruses</taxon>
        <taxon>Duplodnaviria</taxon>
        <taxon>Heunggongvirae</taxon>
        <taxon>Uroviricota</taxon>
        <taxon>Caudoviricetes</taxon>
    </lineage>
</organism>
<proteinExistence type="predicted"/>